<organism evidence="3 4">
    <name type="scientific">Ottowia cancrivicina</name>
    <dbReference type="NCBI Taxonomy" id="3040346"/>
    <lineage>
        <taxon>Bacteria</taxon>
        <taxon>Pseudomonadati</taxon>
        <taxon>Pseudomonadota</taxon>
        <taxon>Betaproteobacteria</taxon>
        <taxon>Burkholderiales</taxon>
        <taxon>Comamonadaceae</taxon>
        <taxon>Ottowia</taxon>
    </lineage>
</organism>
<feature type="domain" description="Schlafen AlbA-2" evidence="2">
    <location>
        <begin position="16"/>
        <end position="132"/>
    </location>
</feature>
<protein>
    <submittedName>
        <fullName evidence="3">ATP-binding protein</fullName>
    </submittedName>
</protein>
<dbReference type="EMBL" id="JARVII010000002">
    <property type="protein sequence ID" value="MDG9698545.1"/>
    <property type="molecule type" value="Genomic_DNA"/>
</dbReference>
<keyword evidence="3" id="KW-0067">ATP-binding</keyword>
<sequence length="401" mass="44399">MFYTDAQLLELVTAPESSRLERKQSFADKDKICRTLCAFANDLAGHGQAGVVMLGVADDGSVTGIDASDTLLQKIDQIHSEGRIQPLPSMMVRVLPWQNKKLVAIMVQPSSLPPVSFDGRIWVRLSASTQQASQEDERLLGERRRTRASRSFDSEGIPTASLEDLNQNYFLSTYLPQAVAPDVLQANGRSLQERLISTRMASTGAQQPVPTVAGLLTTGLSPQDWLAGAYVQFIRYVGTVHGGDVVNEDRITGNLEDVIKSTEAIFKAHIQTAVDITGQDRERRQANYPLAALQQLFRNAILHRNYEGTNTPVRVYWFDDRIEIASPGGPYGTVTVDNFGQPYATDYRNPVIAEVLFNLKFVQKFGFGIQNARKLLAENGNPAPEFEISQTMVVVTIRKAR</sequence>
<dbReference type="RefSeq" id="WP_279523614.1">
    <property type="nucleotide sequence ID" value="NZ_JARVII010000002.1"/>
</dbReference>
<dbReference type="InterPro" id="IPR038461">
    <property type="entry name" value="Schlafen_AlbA_2_dom_sf"/>
</dbReference>
<accession>A0AAW6RMA6</accession>
<dbReference type="Gene3D" id="3.30.950.30">
    <property type="entry name" value="Schlafen, AAA domain"/>
    <property type="match status" value="1"/>
</dbReference>
<dbReference type="InterPro" id="IPR038475">
    <property type="entry name" value="RecG_C_sf"/>
</dbReference>
<gene>
    <name evidence="3" type="ORF">QB898_02215</name>
</gene>
<keyword evidence="4" id="KW-1185">Reference proteome</keyword>
<keyword evidence="3" id="KW-0547">Nucleotide-binding</keyword>
<dbReference type="Pfam" id="PF04326">
    <property type="entry name" value="SLFN_AlbA_2"/>
    <property type="match status" value="1"/>
</dbReference>
<reference evidence="3 4" key="1">
    <citation type="submission" date="2023-04" db="EMBL/GenBank/DDBJ databases">
        <title>Ottowia paracancer sp. nov., isolated from human stomach.</title>
        <authorList>
            <person name="Song Y."/>
        </authorList>
    </citation>
    <scope>NUCLEOTIDE SEQUENCE [LARGE SCALE GENOMIC DNA]</scope>
    <source>
        <strain evidence="3 4">10c7w1</strain>
    </source>
</reference>
<evidence type="ECO:0000256" key="1">
    <source>
        <dbReference type="SAM" id="MobiDB-lite"/>
    </source>
</evidence>
<dbReference type="GO" id="GO:0005524">
    <property type="term" value="F:ATP binding"/>
    <property type="evidence" value="ECO:0007669"/>
    <property type="project" value="UniProtKB-KW"/>
</dbReference>
<dbReference type="Pfam" id="PF13749">
    <property type="entry name" value="HATPase_c_4"/>
    <property type="match status" value="1"/>
</dbReference>
<dbReference type="PANTHER" id="PTHR30595">
    <property type="entry name" value="GLPR-RELATED TRANSCRIPTIONAL REPRESSOR"/>
    <property type="match status" value="1"/>
</dbReference>
<feature type="region of interest" description="Disordered" evidence="1">
    <location>
        <begin position="133"/>
        <end position="152"/>
    </location>
</feature>
<proteinExistence type="predicted"/>
<dbReference type="AlphaFoldDB" id="A0AAW6RMA6"/>
<name>A0AAW6RMA6_9BURK</name>
<dbReference type="Proteomes" id="UP001237156">
    <property type="component" value="Unassembled WGS sequence"/>
</dbReference>
<dbReference type="InterPro" id="IPR007421">
    <property type="entry name" value="Schlafen_AlbA_2_dom"/>
</dbReference>
<dbReference type="Gene3D" id="3.30.565.60">
    <property type="match status" value="1"/>
</dbReference>
<dbReference type="PANTHER" id="PTHR30595:SF6">
    <property type="entry name" value="SCHLAFEN ALBA-2 DOMAIN-CONTAINING PROTEIN"/>
    <property type="match status" value="1"/>
</dbReference>
<evidence type="ECO:0000259" key="2">
    <source>
        <dbReference type="Pfam" id="PF04326"/>
    </source>
</evidence>
<comment type="caution">
    <text evidence="3">The sequence shown here is derived from an EMBL/GenBank/DDBJ whole genome shotgun (WGS) entry which is preliminary data.</text>
</comment>
<evidence type="ECO:0000313" key="3">
    <source>
        <dbReference type="EMBL" id="MDG9698545.1"/>
    </source>
</evidence>
<evidence type="ECO:0000313" key="4">
    <source>
        <dbReference type="Proteomes" id="UP001237156"/>
    </source>
</evidence>